<dbReference type="GO" id="GO:0003697">
    <property type="term" value="F:single-stranded DNA binding"/>
    <property type="evidence" value="ECO:0007669"/>
    <property type="project" value="UniProtKB-UniRule"/>
</dbReference>
<evidence type="ECO:0000256" key="4">
    <source>
        <dbReference type="ARBA" id="ARBA00023242"/>
    </source>
</evidence>
<dbReference type="InterPro" id="IPR036388">
    <property type="entry name" value="WH-like_DNA-bd_sf"/>
</dbReference>
<sequence>MESESAIALAANVLKDHFGPIVQKVGQVLLEKGALSLQEVLHYTRLVFDNPVDEPLSFQQVRNAMLVLLQHGLISAKPHPKLLASGAKDTGILQLYSVDVDEVLARLRFSQFLEYVMAKYGELAYELLFAALRYGRVSRSKAIEEACKAVTDSSAAEAEQLLMQLVKDRVLRPVDPCASPASVTADTPAVAIADKATSSQPSLKRKLEQNGNGQEPKDGHEPGALLDNASEDSEDEVVAQVASKALALVPAGAGAIVPAGAGAIVPAGAGAIVPAGKVAGDKGQLAIAQVGSASSSRPASYHVYRYDRANLNLCLCKCLYGRIVEERVSPHASLVLAALLTGVVPSQNETEKTVSASYMQFRQVETRIQEMGGLPAGRDAERERGKIRRALDLLSAHNDSVVRKRLLKGHSASASSGQQPAAGDGQQNDNSEWSVEWPKLRQKLVEFTRSQLVRDQFGTLGLRMFNLLSDKDPPQRLEENQIFNSCMVPVAEGREILNNMVRRSLVQWQQVPRSSDNAVCSSYWLYYVDKQRVESALEEGALRALLNLRVRFCHESAKVVPLESRVNSLTAKERIALREGRRTEDILERSFLVLDAVPMVFRCPK</sequence>
<feature type="region of interest" description="Disordered" evidence="6">
    <location>
        <begin position="409"/>
        <end position="432"/>
    </location>
</feature>
<keyword evidence="4 5" id="KW-0539">Nucleus</keyword>
<dbReference type="Proteomes" id="UP000626109">
    <property type="component" value="Unassembled WGS sequence"/>
</dbReference>
<proteinExistence type="inferred from homology"/>
<feature type="region of interest" description="Disordered" evidence="6">
    <location>
        <begin position="195"/>
        <end position="231"/>
    </location>
</feature>
<feature type="compositionally biased region" description="Low complexity" evidence="6">
    <location>
        <begin position="409"/>
        <end position="427"/>
    </location>
</feature>
<evidence type="ECO:0000256" key="6">
    <source>
        <dbReference type="SAM" id="MobiDB-lite"/>
    </source>
</evidence>
<evidence type="ECO:0000259" key="7">
    <source>
        <dbReference type="Pfam" id="PF08221"/>
    </source>
</evidence>
<feature type="domain" description="DNA-directed RNA polymerase III subunit RPC3 winged-helix" evidence="8">
    <location>
        <begin position="451"/>
        <end position="528"/>
    </location>
</feature>
<evidence type="ECO:0000313" key="10">
    <source>
        <dbReference type="Proteomes" id="UP000626109"/>
    </source>
</evidence>
<dbReference type="PANTHER" id="PTHR12949:SF0">
    <property type="entry name" value="DNA-DIRECTED RNA POLYMERASE III SUBUNIT RPC3"/>
    <property type="match status" value="1"/>
</dbReference>
<gene>
    <name evidence="9" type="ORF">PGLA2088_LOCUS35373</name>
</gene>
<evidence type="ECO:0000259" key="8">
    <source>
        <dbReference type="Pfam" id="PF22536"/>
    </source>
</evidence>
<evidence type="ECO:0000256" key="5">
    <source>
        <dbReference type="RuleBase" id="RU367076"/>
    </source>
</evidence>
<dbReference type="InterPro" id="IPR039748">
    <property type="entry name" value="RPC3"/>
</dbReference>
<comment type="function">
    <text evidence="5">DNA-dependent RNA polymerase catalyzes the transcription of DNA into RNA using the four ribonucleoside triphosphates as substrates. Specific core component of RNA polymerase III which synthesizes small RNAs, such as 5S rRNA and tRNAs.</text>
</comment>
<dbReference type="Pfam" id="PF22536">
    <property type="entry name" value="WHD_POLR3C"/>
    <property type="match status" value="1"/>
</dbReference>
<comment type="caution">
    <text evidence="9">The sequence shown here is derived from an EMBL/GenBank/DDBJ whole genome shotgun (WGS) entry which is preliminary data.</text>
</comment>
<dbReference type="Pfam" id="PF08221">
    <property type="entry name" value="HTH_9"/>
    <property type="match status" value="1"/>
</dbReference>
<comment type="similarity">
    <text evidence="5">Belongs to the eukaryotic RPC3/POLR3C RNA polymerase subunit family.</text>
</comment>
<dbReference type="InterPro" id="IPR013197">
    <property type="entry name" value="RNA_pol_III_RPC82-rel_HTH"/>
</dbReference>
<accession>A0A813KQI2</accession>
<dbReference type="Gene3D" id="1.10.10.10">
    <property type="entry name" value="Winged helix-like DNA-binding domain superfamily/Winged helix DNA-binding domain"/>
    <property type="match status" value="3"/>
</dbReference>
<comment type="subcellular location">
    <subcellularLocation>
        <location evidence="1 5">Nucleus</location>
    </subcellularLocation>
</comment>
<keyword evidence="2 5" id="KW-0240">DNA-directed RNA polymerase</keyword>
<comment type="subunit">
    <text evidence="5">Component of the RNA polymerase III (Pol III) complex consisting of 17 subunits.</text>
</comment>
<protein>
    <recommendedName>
        <fullName evidence="5">DNA-directed RNA polymerase III subunit RPC3</fullName>
        <shortName evidence="5">RNA polymerase III subunit C3</shortName>
    </recommendedName>
</protein>
<dbReference type="InterPro" id="IPR055207">
    <property type="entry name" value="POLR3C_WHD"/>
</dbReference>
<feature type="domain" description="RNA polymerase III subunit RPC82-related helix-turn-helix" evidence="7">
    <location>
        <begin position="9"/>
        <end position="75"/>
    </location>
</feature>
<evidence type="ECO:0000256" key="1">
    <source>
        <dbReference type="ARBA" id="ARBA00004123"/>
    </source>
</evidence>
<dbReference type="GO" id="GO:0005666">
    <property type="term" value="C:RNA polymerase III complex"/>
    <property type="evidence" value="ECO:0007669"/>
    <property type="project" value="UniProtKB-UniRule"/>
</dbReference>
<evidence type="ECO:0000256" key="2">
    <source>
        <dbReference type="ARBA" id="ARBA00022478"/>
    </source>
</evidence>
<dbReference type="AlphaFoldDB" id="A0A813KQI2"/>
<name>A0A813KQI2_POLGL</name>
<reference evidence="9" key="1">
    <citation type="submission" date="2021-02" db="EMBL/GenBank/DDBJ databases">
        <authorList>
            <person name="Dougan E. K."/>
            <person name="Rhodes N."/>
            <person name="Thang M."/>
            <person name="Chan C."/>
        </authorList>
    </citation>
    <scope>NUCLEOTIDE SEQUENCE</scope>
</reference>
<dbReference type="EMBL" id="CAJNNW010031823">
    <property type="protein sequence ID" value="CAE8709286.1"/>
    <property type="molecule type" value="Genomic_DNA"/>
</dbReference>
<evidence type="ECO:0000313" key="9">
    <source>
        <dbReference type="EMBL" id="CAE8709286.1"/>
    </source>
</evidence>
<keyword evidence="3 5" id="KW-0804">Transcription</keyword>
<dbReference type="PANTHER" id="PTHR12949">
    <property type="entry name" value="RNA POLYMERASE III DNA DIRECTED -RELATED"/>
    <property type="match status" value="1"/>
</dbReference>
<organism evidence="9 10">
    <name type="scientific">Polarella glacialis</name>
    <name type="common">Dinoflagellate</name>
    <dbReference type="NCBI Taxonomy" id="89957"/>
    <lineage>
        <taxon>Eukaryota</taxon>
        <taxon>Sar</taxon>
        <taxon>Alveolata</taxon>
        <taxon>Dinophyceae</taxon>
        <taxon>Suessiales</taxon>
        <taxon>Suessiaceae</taxon>
        <taxon>Polarella</taxon>
    </lineage>
</organism>
<evidence type="ECO:0000256" key="3">
    <source>
        <dbReference type="ARBA" id="ARBA00023163"/>
    </source>
</evidence>